<sequence length="60" mass="5958">MGEEAGVGAGEVPAEGECDGFGDHGDEDEFPLARGLLDVGELLGDGVAESGEVVAVEIGQ</sequence>
<gene>
    <name evidence="2" type="ORF">ACFQV2_31580</name>
</gene>
<feature type="region of interest" description="Disordered" evidence="1">
    <location>
        <begin position="1"/>
        <end position="29"/>
    </location>
</feature>
<name>A0ABW2TVH1_9PSEU</name>
<evidence type="ECO:0000256" key="1">
    <source>
        <dbReference type="SAM" id="MobiDB-lite"/>
    </source>
</evidence>
<organism evidence="2 3">
    <name type="scientific">Actinokineospora soli</name>
    <dbReference type="NCBI Taxonomy" id="1048753"/>
    <lineage>
        <taxon>Bacteria</taxon>
        <taxon>Bacillati</taxon>
        <taxon>Actinomycetota</taxon>
        <taxon>Actinomycetes</taxon>
        <taxon>Pseudonocardiales</taxon>
        <taxon>Pseudonocardiaceae</taxon>
        <taxon>Actinokineospora</taxon>
    </lineage>
</organism>
<reference evidence="3" key="1">
    <citation type="journal article" date="2019" name="Int. J. Syst. Evol. Microbiol.">
        <title>The Global Catalogue of Microorganisms (GCM) 10K type strain sequencing project: providing services to taxonomists for standard genome sequencing and annotation.</title>
        <authorList>
            <consortium name="The Broad Institute Genomics Platform"/>
            <consortium name="The Broad Institute Genome Sequencing Center for Infectious Disease"/>
            <person name="Wu L."/>
            <person name="Ma J."/>
        </authorList>
    </citation>
    <scope>NUCLEOTIDE SEQUENCE [LARGE SCALE GENOMIC DNA]</scope>
    <source>
        <strain evidence="3">JCM 17695</strain>
    </source>
</reference>
<protein>
    <submittedName>
        <fullName evidence="2">Uncharacterized protein</fullName>
    </submittedName>
</protein>
<dbReference type="Proteomes" id="UP001596512">
    <property type="component" value="Unassembled WGS sequence"/>
</dbReference>
<proteinExistence type="predicted"/>
<evidence type="ECO:0000313" key="3">
    <source>
        <dbReference type="Proteomes" id="UP001596512"/>
    </source>
</evidence>
<comment type="caution">
    <text evidence="2">The sequence shown here is derived from an EMBL/GenBank/DDBJ whole genome shotgun (WGS) entry which is preliminary data.</text>
</comment>
<keyword evidence="3" id="KW-1185">Reference proteome</keyword>
<dbReference type="EMBL" id="JBHTEY010000004">
    <property type="protein sequence ID" value="MFC7617291.1"/>
    <property type="molecule type" value="Genomic_DNA"/>
</dbReference>
<evidence type="ECO:0000313" key="2">
    <source>
        <dbReference type="EMBL" id="MFC7617291.1"/>
    </source>
</evidence>
<accession>A0ABW2TVH1</accession>
<feature type="compositionally biased region" description="Acidic residues" evidence="1">
    <location>
        <begin position="14"/>
        <end position="29"/>
    </location>
</feature>